<dbReference type="SUPFAM" id="SSF51735">
    <property type="entry name" value="NAD(P)-binding Rossmann-fold domains"/>
    <property type="match status" value="1"/>
</dbReference>
<dbReference type="GO" id="GO:0016616">
    <property type="term" value="F:oxidoreductase activity, acting on the CH-OH group of donors, NAD or NADP as acceptor"/>
    <property type="evidence" value="ECO:0007669"/>
    <property type="project" value="TreeGrafter"/>
</dbReference>
<dbReference type="NCBIfam" id="NF005559">
    <property type="entry name" value="PRK07231.1"/>
    <property type="match status" value="1"/>
</dbReference>
<dbReference type="InterPro" id="IPR020904">
    <property type="entry name" value="Sc_DH/Rdtase_CS"/>
</dbReference>
<protein>
    <submittedName>
        <fullName evidence="4">Short-chain dehydrogenase</fullName>
    </submittedName>
</protein>
<dbReference type="Proteomes" id="UP000188929">
    <property type="component" value="Unassembled WGS sequence"/>
</dbReference>
<evidence type="ECO:0000313" key="5">
    <source>
        <dbReference type="Proteomes" id="UP000188929"/>
    </source>
</evidence>
<dbReference type="PANTHER" id="PTHR42760:SF133">
    <property type="entry name" value="3-OXOACYL-[ACYL-CARRIER-PROTEIN] REDUCTASE"/>
    <property type="match status" value="1"/>
</dbReference>
<dbReference type="Pfam" id="PF13561">
    <property type="entry name" value="adh_short_C2"/>
    <property type="match status" value="1"/>
</dbReference>
<dbReference type="PROSITE" id="PS00061">
    <property type="entry name" value="ADH_SHORT"/>
    <property type="match status" value="1"/>
</dbReference>
<comment type="caution">
    <text evidence="4">The sequence shown here is derived from an EMBL/GenBank/DDBJ whole genome shotgun (WGS) entry which is preliminary data.</text>
</comment>
<dbReference type="InterPro" id="IPR002347">
    <property type="entry name" value="SDR_fam"/>
</dbReference>
<keyword evidence="2" id="KW-0560">Oxidoreductase</keyword>
<dbReference type="Gene3D" id="3.40.50.720">
    <property type="entry name" value="NAD(P)-binding Rossmann-like Domain"/>
    <property type="match status" value="1"/>
</dbReference>
<dbReference type="AlphaFoldDB" id="A0A1V2IE74"/>
<dbReference type="PRINTS" id="PR00081">
    <property type="entry name" value="GDHRDH"/>
</dbReference>
<name>A0A1V2IE74_9ACTN</name>
<dbReference type="FunFam" id="3.40.50.720:FF:000084">
    <property type="entry name" value="Short-chain dehydrogenase reductase"/>
    <property type="match status" value="1"/>
</dbReference>
<dbReference type="InterPro" id="IPR057326">
    <property type="entry name" value="KR_dom"/>
</dbReference>
<sequence length="253" mass="26479">MTDFTGRVAVITGAAHGIGSEYARHFAGRGAHVVVADIDGPAAETMTKELLSAGLSASTLVLDISDADACRAAVDGVVAEHSSIDFLVNNAALYANRDFAIAEEIDLGMWQKMIDINVSGTFYMCRAAIPHMKGQSFGRIVNQSSASVYATVPRSLHYSMSKAAVITMTKTLARELGPFGITVNAIAPGVIDTEATLKVVPREVLEKGLGNAALRRIGHPADLAPVVGFLCSEGASYITGQTIIVDGGINMLG</sequence>
<dbReference type="PANTHER" id="PTHR42760">
    <property type="entry name" value="SHORT-CHAIN DEHYDROGENASES/REDUCTASES FAMILY MEMBER"/>
    <property type="match status" value="1"/>
</dbReference>
<dbReference type="STRING" id="1834516.BL253_11550"/>
<dbReference type="EMBL" id="MOMC01000022">
    <property type="protein sequence ID" value="ONH30756.1"/>
    <property type="molecule type" value="Genomic_DNA"/>
</dbReference>
<organism evidence="4 5">
    <name type="scientific">Pseudofrankia asymbiotica</name>
    <dbReference type="NCBI Taxonomy" id="1834516"/>
    <lineage>
        <taxon>Bacteria</taxon>
        <taxon>Bacillati</taxon>
        <taxon>Actinomycetota</taxon>
        <taxon>Actinomycetes</taxon>
        <taxon>Frankiales</taxon>
        <taxon>Frankiaceae</taxon>
        <taxon>Pseudofrankia</taxon>
    </lineage>
</organism>
<keyword evidence="5" id="KW-1185">Reference proteome</keyword>
<dbReference type="RefSeq" id="WP_076816314.1">
    <property type="nucleotide sequence ID" value="NZ_MOMC01000022.1"/>
</dbReference>
<proteinExistence type="inferred from homology"/>
<evidence type="ECO:0000256" key="2">
    <source>
        <dbReference type="ARBA" id="ARBA00023002"/>
    </source>
</evidence>
<dbReference type="CDD" id="cd05233">
    <property type="entry name" value="SDR_c"/>
    <property type="match status" value="1"/>
</dbReference>
<evidence type="ECO:0000313" key="4">
    <source>
        <dbReference type="EMBL" id="ONH30756.1"/>
    </source>
</evidence>
<dbReference type="PRINTS" id="PR00080">
    <property type="entry name" value="SDRFAMILY"/>
</dbReference>
<feature type="domain" description="Ketoreductase" evidence="3">
    <location>
        <begin position="7"/>
        <end position="189"/>
    </location>
</feature>
<comment type="similarity">
    <text evidence="1">Belongs to the short-chain dehydrogenases/reductases (SDR) family.</text>
</comment>
<dbReference type="OrthoDB" id="517007at2"/>
<accession>A0A1V2IE74</accession>
<dbReference type="InterPro" id="IPR036291">
    <property type="entry name" value="NAD(P)-bd_dom_sf"/>
</dbReference>
<reference evidence="5" key="1">
    <citation type="submission" date="2016-10" db="EMBL/GenBank/DDBJ databases">
        <title>Frankia sp. NRRL B-16386 Genome sequencing.</title>
        <authorList>
            <person name="Ghodhbane-Gtari F."/>
            <person name="Swanson E."/>
            <person name="Gueddou A."/>
            <person name="Hezbri K."/>
            <person name="Ktari K."/>
            <person name="Nouioui I."/>
            <person name="Morris K."/>
            <person name="Simpson S."/>
            <person name="Abebe-Akele F."/>
            <person name="Thomas K."/>
            <person name="Gtari M."/>
            <person name="Tisa L.S."/>
        </authorList>
    </citation>
    <scope>NUCLEOTIDE SEQUENCE [LARGE SCALE GENOMIC DNA]</scope>
    <source>
        <strain evidence="5">NRRL B-16386</strain>
    </source>
</reference>
<gene>
    <name evidence="4" type="ORF">BL253_11550</name>
</gene>
<evidence type="ECO:0000256" key="1">
    <source>
        <dbReference type="ARBA" id="ARBA00006484"/>
    </source>
</evidence>
<dbReference type="SMART" id="SM00822">
    <property type="entry name" value="PKS_KR"/>
    <property type="match status" value="1"/>
</dbReference>
<evidence type="ECO:0000259" key="3">
    <source>
        <dbReference type="SMART" id="SM00822"/>
    </source>
</evidence>